<dbReference type="EMBL" id="U15184">
    <property type="protein sequence ID" value="AAA63053.1"/>
    <property type="molecule type" value="Genomic_DNA"/>
</dbReference>
<reference evidence="1" key="2">
    <citation type="submission" date="1995-04" db="EMBL/GenBank/DDBJ databases">
        <authorList>
            <person name="Smith D.R."/>
        </authorList>
    </citation>
    <scope>NUCLEOTIDE SEQUENCE</scope>
</reference>
<dbReference type="AlphaFoldDB" id="Q50119"/>
<protein>
    <submittedName>
        <fullName evidence="1">U650y</fullName>
    </submittedName>
</protein>
<proteinExistence type="predicted"/>
<reference evidence="1" key="1">
    <citation type="submission" date="1994-09" db="EMBL/GenBank/DDBJ databases">
        <authorList>
            <person name="Robison K."/>
        </authorList>
    </citation>
    <scope>NUCLEOTIDE SEQUENCE</scope>
</reference>
<accession>Q50119</accession>
<evidence type="ECO:0000313" key="1">
    <source>
        <dbReference type="EMBL" id="AAA63053.1"/>
    </source>
</evidence>
<sequence length="57" mass="6555">MDVEIVSKFLSTLSEDDSHSRRIVPWRPQTIEWDANDLNALAGEIPSYLKAYLPTQH</sequence>
<name>Q50119_MYCLR</name>
<organism evidence="1">
    <name type="scientific">Mycobacterium leprae</name>
    <dbReference type="NCBI Taxonomy" id="1769"/>
    <lineage>
        <taxon>Bacteria</taxon>
        <taxon>Bacillati</taxon>
        <taxon>Actinomycetota</taxon>
        <taxon>Actinomycetes</taxon>
        <taxon>Mycobacteriales</taxon>
        <taxon>Mycobacteriaceae</taxon>
        <taxon>Mycobacterium</taxon>
    </lineage>
</organism>